<dbReference type="HOGENOM" id="CLU_207168_0_0_6"/>
<dbReference type="EMBL" id="CP002887">
    <property type="protein sequence ID" value="AEW75979.1"/>
    <property type="molecule type" value="Genomic_DNA"/>
</dbReference>
<keyword evidence="1" id="KW-0614">Plasmid</keyword>
<sequence length="43" mass="4796">MITCLALNNDLSSREIDTLVEQASNAELGQVVKDLLNHIRTKK</sequence>
<dbReference type="KEGG" id="eec:EcWSU1_A005"/>
<evidence type="ECO:0000313" key="1">
    <source>
        <dbReference type="EMBL" id="AEW75979.1"/>
    </source>
</evidence>
<geneLocation type="plasmid" evidence="1 2">
    <name>pEcWSU1_A</name>
</geneLocation>
<accession>G8LQ83</accession>
<name>G8LQ83_9ENTR</name>
<proteinExistence type="predicted"/>
<organism evidence="1 2">
    <name type="scientific">Enterobacter ludwigii</name>
    <dbReference type="NCBI Taxonomy" id="299767"/>
    <lineage>
        <taxon>Bacteria</taxon>
        <taxon>Pseudomonadati</taxon>
        <taxon>Pseudomonadota</taxon>
        <taxon>Gammaproteobacteria</taxon>
        <taxon>Enterobacterales</taxon>
        <taxon>Enterobacteriaceae</taxon>
        <taxon>Enterobacter</taxon>
        <taxon>Enterobacter cloacae complex</taxon>
    </lineage>
</organism>
<dbReference type="Proteomes" id="UP000007838">
    <property type="component" value="Plasmid pEcWSU1_A"/>
</dbReference>
<gene>
    <name evidence="1" type="ORF">EcWSU1_A005</name>
</gene>
<dbReference type="AlphaFoldDB" id="G8LQ83"/>
<protein>
    <submittedName>
        <fullName evidence="1">Uncharacterized protein</fullName>
    </submittedName>
</protein>
<reference evidence="1 2" key="1">
    <citation type="journal article" date="2011" name="Stand. Genomic Sci.">
        <title>Complete genome of the onion pathogen Enterobacter cloacae EcWSU1.</title>
        <authorList>
            <person name="Humann J.L."/>
            <person name="Wildung M."/>
            <person name="Cheng C.H."/>
            <person name="Lee T."/>
            <person name="Stewart J.E."/>
            <person name="Drew J.C."/>
            <person name="Triplett E.W."/>
            <person name="Main D."/>
            <person name="Schroeder B.K."/>
        </authorList>
    </citation>
    <scope>NUCLEOTIDE SEQUENCE [LARGE SCALE GENOMIC DNA]</scope>
    <source>
        <strain evidence="1 2">EcWSU1</strain>
        <plasmid evidence="1 2">pEcWSU1_A</plasmid>
    </source>
</reference>
<evidence type="ECO:0000313" key="2">
    <source>
        <dbReference type="Proteomes" id="UP000007838"/>
    </source>
</evidence>